<dbReference type="InterPro" id="IPR011356">
    <property type="entry name" value="Leucine_aapep/pepB"/>
</dbReference>
<comment type="caution">
    <text evidence="9">The sequence shown here is derived from an EMBL/GenBank/DDBJ whole genome shotgun (WGS) entry which is preliminary data.</text>
</comment>
<dbReference type="Pfam" id="PF00883">
    <property type="entry name" value="Peptidase_M17"/>
    <property type="match status" value="1"/>
</dbReference>
<keyword evidence="5" id="KW-0479">Metal-binding</keyword>
<dbReference type="EC" id="3.4.11.23" evidence="9"/>
<evidence type="ECO:0000256" key="2">
    <source>
        <dbReference type="ARBA" id="ARBA00022438"/>
    </source>
</evidence>
<reference evidence="9 10" key="1">
    <citation type="submission" date="2024-09" db="EMBL/GenBank/DDBJ databases">
        <authorList>
            <person name="Sun Q."/>
            <person name="Mori K."/>
        </authorList>
    </citation>
    <scope>NUCLEOTIDE SEQUENCE [LARGE SCALE GENOMIC DNA]</scope>
    <source>
        <strain evidence="9 10">KCTC 23315</strain>
    </source>
</reference>
<organism evidence="9 10">
    <name type="scientific">Rheinheimera tilapiae</name>
    <dbReference type="NCBI Taxonomy" id="875043"/>
    <lineage>
        <taxon>Bacteria</taxon>
        <taxon>Pseudomonadati</taxon>
        <taxon>Pseudomonadota</taxon>
        <taxon>Gammaproteobacteria</taxon>
        <taxon>Chromatiales</taxon>
        <taxon>Chromatiaceae</taxon>
        <taxon>Rheinheimera</taxon>
    </lineage>
</organism>
<dbReference type="Pfam" id="PF12404">
    <property type="entry name" value="DUF3663"/>
    <property type="match status" value="1"/>
</dbReference>
<dbReference type="InterPro" id="IPR008330">
    <property type="entry name" value="Pept_M17_PepB"/>
</dbReference>
<dbReference type="PANTHER" id="PTHR11963">
    <property type="entry name" value="LEUCINE AMINOPEPTIDASE-RELATED"/>
    <property type="match status" value="1"/>
</dbReference>
<accession>A0ABV6BFS4</accession>
<keyword evidence="3" id="KW-0963">Cytoplasm</keyword>
<keyword evidence="10" id="KW-1185">Reference proteome</keyword>
<dbReference type="GO" id="GO:0004177">
    <property type="term" value="F:aminopeptidase activity"/>
    <property type="evidence" value="ECO:0007669"/>
    <property type="project" value="UniProtKB-KW"/>
</dbReference>
<dbReference type="SUPFAM" id="SSF53187">
    <property type="entry name" value="Zn-dependent exopeptidases"/>
    <property type="match status" value="1"/>
</dbReference>
<name>A0ABV6BFS4_9GAMM</name>
<dbReference type="Gene3D" id="3.40.630.10">
    <property type="entry name" value="Zn peptidases"/>
    <property type="match status" value="1"/>
</dbReference>
<protein>
    <submittedName>
        <fullName evidence="9">Aminopeptidase PepB</fullName>
        <ecNumber evidence="9">3.4.11.23</ecNumber>
    </submittedName>
</protein>
<dbReference type="PANTHER" id="PTHR11963:SF20">
    <property type="entry name" value="PEPTIDASE B"/>
    <property type="match status" value="1"/>
</dbReference>
<evidence type="ECO:0000259" key="8">
    <source>
        <dbReference type="PROSITE" id="PS00631"/>
    </source>
</evidence>
<keyword evidence="7" id="KW-0464">Manganese</keyword>
<evidence type="ECO:0000256" key="5">
    <source>
        <dbReference type="ARBA" id="ARBA00022723"/>
    </source>
</evidence>
<dbReference type="InterPro" id="IPR047620">
    <property type="entry name" value="M17_PepB-like_N"/>
</dbReference>
<keyword evidence="4" id="KW-0645">Protease</keyword>
<proteinExistence type="inferred from homology"/>
<dbReference type="EMBL" id="JBHLXP010000003">
    <property type="protein sequence ID" value="MFC0048907.1"/>
    <property type="molecule type" value="Genomic_DNA"/>
</dbReference>
<comment type="similarity">
    <text evidence="1">Belongs to the peptidase M17 family.</text>
</comment>
<evidence type="ECO:0000256" key="3">
    <source>
        <dbReference type="ARBA" id="ARBA00022490"/>
    </source>
</evidence>
<evidence type="ECO:0000256" key="4">
    <source>
        <dbReference type="ARBA" id="ARBA00022670"/>
    </source>
</evidence>
<sequence length="432" mass="44988">MSELLQIQLSSVAADPRFGKNPLLTPTADGYQIHQSGNEQLRQIQKAGRSLDGLGVQTAQLAGEGWTLDKQWAFYQGFCSAKKLGGVHWTGDEATVAQLVALQQCFAWAKKQTNAAPEDLYPEKLCHEAVEFISAVAGSSKVSHRIISGDALLSEGWIGVHAVGRGSDRAPAILVLDFNPSGDSNTPVAAALVGKGITFDSGGYSIKASEGMLTMKCDMGGAATVTAALALAITQGLNSRVQLILCCAENLINGRAFKLGDILTYKNGVTVEIVNTDAEGRLVLADGLQIAAASGAGLVIDAATLTGAAMMAVGTEYNAIFGLDKALQQRVLGYANTVAEPAWPLPLERWHQQQCPSAYADTANSRPVKGGGTGGASNAAGFLSRFVGNEGAGWLHVDLAAAFQGNANGFWGAGATGTGIRLIAETLLRETA</sequence>
<evidence type="ECO:0000256" key="6">
    <source>
        <dbReference type="ARBA" id="ARBA00022801"/>
    </source>
</evidence>
<evidence type="ECO:0000256" key="1">
    <source>
        <dbReference type="ARBA" id="ARBA00009528"/>
    </source>
</evidence>
<dbReference type="PRINTS" id="PR00481">
    <property type="entry name" value="LAMNOPPTDASE"/>
</dbReference>
<gene>
    <name evidence="9" type="primary">pepB</name>
    <name evidence="9" type="ORF">ACFFJP_11490</name>
</gene>
<feature type="domain" description="Cytosol aminopeptidase" evidence="8">
    <location>
        <begin position="275"/>
        <end position="282"/>
    </location>
</feature>
<evidence type="ECO:0000313" key="9">
    <source>
        <dbReference type="EMBL" id="MFC0048907.1"/>
    </source>
</evidence>
<keyword evidence="6 9" id="KW-0378">Hydrolase</keyword>
<dbReference type="NCBIfam" id="NF003450">
    <property type="entry name" value="PRK05015.1"/>
    <property type="match status" value="1"/>
</dbReference>
<dbReference type="PIRSF" id="PIRSF036388">
    <property type="entry name" value="Ctsl_amnpptdse_B"/>
    <property type="match status" value="1"/>
</dbReference>
<dbReference type="PROSITE" id="PS00631">
    <property type="entry name" value="CYTOSOL_AP"/>
    <property type="match status" value="1"/>
</dbReference>
<evidence type="ECO:0000313" key="10">
    <source>
        <dbReference type="Proteomes" id="UP001589813"/>
    </source>
</evidence>
<keyword evidence="2 9" id="KW-0031">Aminopeptidase</keyword>
<evidence type="ECO:0000256" key="7">
    <source>
        <dbReference type="ARBA" id="ARBA00023211"/>
    </source>
</evidence>
<dbReference type="Proteomes" id="UP001589813">
    <property type="component" value="Unassembled WGS sequence"/>
</dbReference>
<dbReference type="InterPro" id="IPR000819">
    <property type="entry name" value="Peptidase_M17_C"/>
</dbReference>
<dbReference type="RefSeq" id="WP_377243811.1">
    <property type="nucleotide sequence ID" value="NZ_JBHLXP010000003.1"/>
</dbReference>